<dbReference type="EMBL" id="QGGR01000047">
    <property type="protein sequence ID" value="PWK29093.1"/>
    <property type="molecule type" value="Genomic_DNA"/>
</dbReference>
<feature type="transmembrane region" description="Helical" evidence="1">
    <location>
        <begin position="13"/>
        <end position="32"/>
    </location>
</feature>
<sequence length="191" mass="18933">MTAVALFLRSREVPAGVLCAIPAMAAVAWFGAGPAGSPHAVTAAALALALGIAVLGHGLGGPDSTLDATAAIRWAPRRALHLAAIFVVAAVVVTAVTTVPVAVVLRDAAGFTGFAALAAALFGRRLAWTLPVVTGCVSAGIPAVPEPFALHLLTWAGQSADSRTALTTAAVFAVTGAAGYVTHGPGRSSPR</sequence>
<accession>A0A316EDS5</accession>
<dbReference type="OrthoDB" id="3296937at2"/>
<evidence type="ECO:0000256" key="1">
    <source>
        <dbReference type="SAM" id="Phobius"/>
    </source>
</evidence>
<feature type="transmembrane region" description="Helical" evidence="1">
    <location>
        <begin position="79"/>
        <end position="105"/>
    </location>
</feature>
<keyword evidence="1" id="KW-0812">Transmembrane</keyword>
<name>A0A316EDS5_9ACTN</name>
<protein>
    <submittedName>
        <fullName evidence="2">Uncharacterized protein</fullName>
    </submittedName>
</protein>
<keyword evidence="1" id="KW-1133">Transmembrane helix</keyword>
<dbReference type="Proteomes" id="UP000245697">
    <property type="component" value="Unassembled WGS sequence"/>
</dbReference>
<feature type="transmembrane region" description="Helical" evidence="1">
    <location>
        <begin position="39"/>
        <end position="59"/>
    </location>
</feature>
<evidence type="ECO:0000313" key="3">
    <source>
        <dbReference type="Proteomes" id="UP000245697"/>
    </source>
</evidence>
<organism evidence="2 3">
    <name type="scientific">Actinoplanes xinjiangensis</name>
    <dbReference type="NCBI Taxonomy" id="512350"/>
    <lineage>
        <taxon>Bacteria</taxon>
        <taxon>Bacillati</taxon>
        <taxon>Actinomycetota</taxon>
        <taxon>Actinomycetes</taxon>
        <taxon>Micromonosporales</taxon>
        <taxon>Micromonosporaceae</taxon>
        <taxon>Actinoplanes</taxon>
    </lineage>
</organism>
<comment type="caution">
    <text evidence="2">The sequence shown here is derived from an EMBL/GenBank/DDBJ whole genome shotgun (WGS) entry which is preliminary data.</text>
</comment>
<keyword evidence="3" id="KW-1185">Reference proteome</keyword>
<dbReference type="RefSeq" id="WP_109603032.1">
    <property type="nucleotide sequence ID" value="NZ_BONA01000110.1"/>
</dbReference>
<evidence type="ECO:0000313" key="2">
    <source>
        <dbReference type="EMBL" id="PWK29093.1"/>
    </source>
</evidence>
<gene>
    <name evidence="2" type="ORF">BC793_1477</name>
</gene>
<dbReference type="AlphaFoldDB" id="A0A316EDS5"/>
<proteinExistence type="predicted"/>
<reference evidence="2 3" key="1">
    <citation type="submission" date="2018-05" db="EMBL/GenBank/DDBJ databases">
        <title>Genomic Encyclopedia of Archaeal and Bacterial Type Strains, Phase II (KMG-II): from individual species to whole genera.</title>
        <authorList>
            <person name="Goeker M."/>
        </authorList>
    </citation>
    <scope>NUCLEOTIDE SEQUENCE [LARGE SCALE GENOMIC DNA]</scope>
    <source>
        <strain evidence="2 3">DSM 45184</strain>
    </source>
</reference>
<keyword evidence="1" id="KW-0472">Membrane</keyword>